<protein>
    <submittedName>
        <fullName evidence="2">Uncharacterized protein</fullName>
    </submittedName>
</protein>
<proteinExistence type="predicted"/>
<accession>A0A4Y2KMR7</accession>
<reference evidence="2 3" key="1">
    <citation type="journal article" date="2019" name="Sci. Rep.">
        <title>Orb-weaving spider Araneus ventricosus genome elucidates the spidroin gene catalogue.</title>
        <authorList>
            <person name="Kono N."/>
            <person name="Nakamura H."/>
            <person name="Ohtoshi R."/>
            <person name="Moran D.A.P."/>
            <person name="Shinohara A."/>
            <person name="Yoshida Y."/>
            <person name="Fujiwara M."/>
            <person name="Mori M."/>
            <person name="Tomita M."/>
            <person name="Arakawa K."/>
        </authorList>
    </citation>
    <scope>NUCLEOTIDE SEQUENCE [LARGE SCALE GENOMIC DNA]</scope>
</reference>
<comment type="caution">
    <text evidence="2">The sequence shown here is derived from an EMBL/GenBank/DDBJ whole genome shotgun (WGS) entry which is preliminary data.</text>
</comment>
<evidence type="ECO:0000313" key="2">
    <source>
        <dbReference type="EMBL" id="GBN03874.1"/>
    </source>
</evidence>
<gene>
    <name evidence="2" type="ORF">AVEN_232715_1</name>
</gene>
<dbReference type="EMBL" id="BGPR01004836">
    <property type="protein sequence ID" value="GBN03874.1"/>
    <property type="molecule type" value="Genomic_DNA"/>
</dbReference>
<name>A0A4Y2KMR7_ARAVE</name>
<feature type="compositionally biased region" description="Basic and acidic residues" evidence="1">
    <location>
        <begin position="102"/>
        <end position="118"/>
    </location>
</feature>
<evidence type="ECO:0000256" key="1">
    <source>
        <dbReference type="SAM" id="MobiDB-lite"/>
    </source>
</evidence>
<evidence type="ECO:0000313" key="3">
    <source>
        <dbReference type="Proteomes" id="UP000499080"/>
    </source>
</evidence>
<feature type="region of interest" description="Disordered" evidence="1">
    <location>
        <begin position="100"/>
        <end position="121"/>
    </location>
</feature>
<dbReference type="OrthoDB" id="125347at2759"/>
<organism evidence="2 3">
    <name type="scientific">Araneus ventricosus</name>
    <name type="common">Orbweaver spider</name>
    <name type="synonym">Epeira ventricosa</name>
    <dbReference type="NCBI Taxonomy" id="182803"/>
    <lineage>
        <taxon>Eukaryota</taxon>
        <taxon>Metazoa</taxon>
        <taxon>Ecdysozoa</taxon>
        <taxon>Arthropoda</taxon>
        <taxon>Chelicerata</taxon>
        <taxon>Arachnida</taxon>
        <taxon>Araneae</taxon>
        <taxon>Araneomorphae</taxon>
        <taxon>Entelegynae</taxon>
        <taxon>Araneoidea</taxon>
        <taxon>Araneidae</taxon>
        <taxon>Araneus</taxon>
    </lineage>
</organism>
<keyword evidence="3" id="KW-1185">Reference proteome</keyword>
<dbReference type="AlphaFoldDB" id="A0A4Y2KMR7"/>
<dbReference type="Proteomes" id="UP000499080">
    <property type="component" value="Unassembled WGS sequence"/>
</dbReference>
<sequence length="154" mass="17973">MEFLFYIFGRIPLWTTSFEYRLRLHVCEKYLVSLKLRAHCFIGTSKIILLLVQIILSNFYKYRCEGTLISDAARPSYRSYPVLPHFPLLADDGIVASVIDDQDPRNDKKKHSDDERIGKGPSIEEAFHCLEKAMKWSEQQEEYDAIQLLSLEPE</sequence>